<organism evidence="1 2">
    <name type="scientific">Thermopolyspora flexuosa</name>
    <dbReference type="NCBI Taxonomy" id="103836"/>
    <lineage>
        <taxon>Bacteria</taxon>
        <taxon>Bacillati</taxon>
        <taxon>Actinomycetota</taxon>
        <taxon>Actinomycetes</taxon>
        <taxon>Streptosporangiales</taxon>
        <taxon>Streptosporangiaceae</taxon>
        <taxon>Thermopolyspora</taxon>
    </lineage>
</organism>
<gene>
    <name evidence="1" type="ORF">FHX40_3943</name>
</gene>
<dbReference type="OrthoDB" id="3543587at2"/>
<keyword evidence="2" id="KW-1185">Reference proteome</keyword>
<evidence type="ECO:0000313" key="1">
    <source>
        <dbReference type="EMBL" id="TQM77187.1"/>
    </source>
</evidence>
<sequence length="224" mass="24822">MAPHRRHPHRRRRPVLVPVSLLVTVAGLATAAALGGLEEAPDPAPKRLGKGDVFDQARIRTKFEDAVVLPGGRDGVGIQGQRWLHVRLQVTNQSDETVQAFGMVDRTIPTVRADGKTIKSPDQNFTDGPRIVMYVNERSYNQIHPGVTAPVTMAFELSPTDPPPKKVELDVGRFHLFESFFWEVSEWQIESDTVPAGETPDNKARSVTRVHAKVELPVRVEEGS</sequence>
<evidence type="ECO:0000313" key="2">
    <source>
        <dbReference type="Proteomes" id="UP000319213"/>
    </source>
</evidence>
<comment type="caution">
    <text evidence="1">The sequence shown here is derived from an EMBL/GenBank/DDBJ whole genome shotgun (WGS) entry which is preliminary data.</text>
</comment>
<accession>A0A543J2Y6</accession>
<reference evidence="1 2" key="1">
    <citation type="submission" date="2019-06" db="EMBL/GenBank/DDBJ databases">
        <title>Sequencing the genomes of 1000 actinobacteria strains.</title>
        <authorList>
            <person name="Klenk H.-P."/>
        </authorList>
    </citation>
    <scope>NUCLEOTIDE SEQUENCE [LARGE SCALE GENOMIC DNA]</scope>
    <source>
        <strain evidence="1 2">DSM 43186</strain>
    </source>
</reference>
<protein>
    <recommendedName>
        <fullName evidence="3">DUF4352 domain-containing protein</fullName>
    </recommendedName>
</protein>
<proteinExistence type="predicted"/>
<dbReference type="AlphaFoldDB" id="A0A543J2Y6"/>
<dbReference type="EMBL" id="VFPQ01000001">
    <property type="protein sequence ID" value="TQM77187.1"/>
    <property type="molecule type" value="Genomic_DNA"/>
</dbReference>
<evidence type="ECO:0008006" key="3">
    <source>
        <dbReference type="Google" id="ProtNLM"/>
    </source>
</evidence>
<dbReference type="Proteomes" id="UP000319213">
    <property type="component" value="Unassembled WGS sequence"/>
</dbReference>
<name>A0A543J2Y6_9ACTN</name>
<dbReference type="RefSeq" id="WP_142260958.1">
    <property type="nucleotide sequence ID" value="NZ_BMPV01000002.1"/>
</dbReference>